<evidence type="ECO:0000256" key="6">
    <source>
        <dbReference type="PROSITE-ProRule" id="PRU00169"/>
    </source>
</evidence>
<dbReference type="Proteomes" id="UP001595848">
    <property type="component" value="Unassembled WGS sequence"/>
</dbReference>
<evidence type="ECO:0000256" key="4">
    <source>
        <dbReference type="ARBA" id="ARBA00023125"/>
    </source>
</evidence>
<dbReference type="PANTHER" id="PTHR48111:SF1">
    <property type="entry name" value="TWO-COMPONENT RESPONSE REGULATOR ORR33"/>
    <property type="match status" value="1"/>
</dbReference>
<keyword evidence="1" id="KW-0597">Phosphoprotein</keyword>
<accession>A0ABV8P5I6</accession>
<dbReference type="Pfam" id="PF12833">
    <property type="entry name" value="HTH_18"/>
    <property type="match status" value="1"/>
</dbReference>
<evidence type="ECO:0000256" key="2">
    <source>
        <dbReference type="ARBA" id="ARBA00023012"/>
    </source>
</evidence>
<protein>
    <submittedName>
        <fullName evidence="10">Helix-turn-helix domain-containing protein</fullName>
    </submittedName>
</protein>
<organism evidence="10 11">
    <name type="scientific">Candidimonas humi</name>
    <dbReference type="NCBI Taxonomy" id="683355"/>
    <lineage>
        <taxon>Bacteria</taxon>
        <taxon>Pseudomonadati</taxon>
        <taxon>Pseudomonadota</taxon>
        <taxon>Betaproteobacteria</taxon>
        <taxon>Burkholderiales</taxon>
        <taxon>Alcaligenaceae</taxon>
        <taxon>Candidimonas</taxon>
    </lineage>
</organism>
<dbReference type="PROSITE" id="PS01124">
    <property type="entry name" value="HTH_ARAC_FAMILY_2"/>
    <property type="match status" value="1"/>
</dbReference>
<dbReference type="PROSITE" id="PS00041">
    <property type="entry name" value="HTH_ARAC_FAMILY_1"/>
    <property type="match status" value="1"/>
</dbReference>
<evidence type="ECO:0000259" key="8">
    <source>
        <dbReference type="PROSITE" id="PS01124"/>
    </source>
</evidence>
<sequence length="292" mass="31899">MHTQLPSDLYSSSGAAYGPHVLLIDDDLEELRPLVDALSRRNFRVSVARDGLQGYGRATVGMPDLVLLEAGMAGMNSLAVCRRLKANPRTAAIPVIFLSSNSELEHRLAGLSTGAVDYIVKPCAPEEVIARIDIHLELARGYRRDDLSEAVQNLSDAEVLVRSTQRYLSDRLRDTPAADVLARALGTTEKRLVRAFRECLGLTVFEYVRHERMRMAKRLLAQTSLRVASIADEMGFSSAANFSTAFREHAGVSPSVFRKNSSLSHLPAVARPGPQPDAQGEEQGDSAEMAQA</sequence>
<reference evidence="11" key="1">
    <citation type="journal article" date="2019" name="Int. J. Syst. Evol. Microbiol.">
        <title>The Global Catalogue of Microorganisms (GCM) 10K type strain sequencing project: providing services to taxonomists for standard genome sequencing and annotation.</title>
        <authorList>
            <consortium name="The Broad Institute Genomics Platform"/>
            <consortium name="The Broad Institute Genome Sequencing Center for Infectious Disease"/>
            <person name="Wu L."/>
            <person name="Ma J."/>
        </authorList>
    </citation>
    <scope>NUCLEOTIDE SEQUENCE [LARGE SCALE GENOMIC DNA]</scope>
    <source>
        <strain evidence="11">LMG 24813</strain>
    </source>
</reference>
<dbReference type="SMART" id="SM00448">
    <property type="entry name" value="REC"/>
    <property type="match status" value="1"/>
</dbReference>
<evidence type="ECO:0000256" key="7">
    <source>
        <dbReference type="SAM" id="MobiDB-lite"/>
    </source>
</evidence>
<feature type="region of interest" description="Disordered" evidence="7">
    <location>
        <begin position="263"/>
        <end position="292"/>
    </location>
</feature>
<evidence type="ECO:0000256" key="3">
    <source>
        <dbReference type="ARBA" id="ARBA00023015"/>
    </source>
</evidence>
<dbReference type="PROSITE" id="PS50110">
    <property type="entry name" value="RESPONSE_REGULATORY"/>
    <property type="match status" value="1"/>
</dbReference>
<dbReference type="PANTHER" id="PTHR48111">
    <property type="entry name" value="REGULATOR OF RPOS"/>
    <property type="match status" value="1"/>
</dbReference>
<evidence type="ECO:0000259" key="9">
    <source>
        <dbReference type="PROSITE" id="PS50110"/>
    </source>
</evidence>
<evidence type="ECO:0000256" key="5">
    <source>
        <dbReference type="ARBA" id="ARBA00023163"/>
    </source>
</evidence>
<evidence type="ECO:0000313" key="11">
    <source>
        <dbReference type="Proteomes" id="UP001595848"/>
    </source>
</evidence>
<evidence type="ECO:0000256" key="1">
    <source>
        <dbReference type="ARBA" id="ARBA00022553"/>
    </source>
</evidence>
<gene>
    <name evidence="10" type="ORF">ACFOY1_20580</name>
</gene>
<dbReference type="SMART" id="SM00342">
    <property type="entry name" value="HTH_ARAC"/>
    <property type="match status" value="1"/>
</dbReference>
<dbReference type="Pfam" id="PF00072">
    <property type="entry name" value="Response_reg"/>
    <property type="match status" value="1"/>
</dbReference>
<feature type="domain" description="Response regulatory" evidence="9">
    <location>
        <begin position="20"/>
        <end position="136"/>
    </location>
</feature>
<proteinExistence type="predicted"/>
<dbReference type="InterPro" id="IPR018062">
    <property type="entry name" value="HTH_AraC-typ_CS"/>
</dbReference>
<comment type="caution">
    <text evidence="10">The sequence shown here is derived from an EMBL/GenBank/DDBJ whole genome shotgun (WGS) entry which is preliminary data.</text>
</comment>
<keyword evidence="3" id="KW-0805">Transcription regulation</keyword>
<keyword evidence="2" id="KW-0902">Two-component regulatory system</keyword>
<dbReference type="InterPro" id="IPR001789">
    <property type="entry name" value="Sig_transdc_resp-reg_receiver"/>
</dbReference>
<feature type="domain" description="HTH araC/xylS-type" evidence="8">
    <location>
        <begin position="162"/>
        <end position="260"/>
    </location>
</feature>
<evidence type="ECO:0000313" key="10">
    <source>
        <dbReference type="EMBL" id="MFC4203356.1"/>
    </source>
</evidence>
<comment type="caution">
    <text evidence="6">Lacks conserved residue(s) required for the propagation of feature annotation.</text>
</comment>
<dbReference type="InterPro" id="IPR039420">
    <property type="entry name" value="WalR-like"/>
</dbReference>
<keyword evidence="11" id="KW-1185">Reference proteome</keyword>
<dbReference type="EMBL" id="JBHSBV010000012">
    <property type="protein sequence ID" value="MFC4203356.1"/>
    <property type="molecule type" value="Genomic_DNA"/>
</dbReference>
<keyword evidence="5" id="KW-0804">Transcription</keyword>
<name>A0ABV8P5I6_9BURK</name>
<dbReference type="RefSeq" id="WP_217966535.1">
    <property type="nucleotide sequence ID" value="NZ_JAHTBN010000015.1"/>
</dbReference>
<keyword evidence="4" id="KW-0238">DNA-binding</keyword>
<dbReference type="InterPro" id="IPR018060">
    <property type="entry name" value="HTH_AraC"/>
</dbReference>